<feature type="transmembrane region" description="Helical" evidence="1">
    <location>
        <begin position="12"/>
        <end position="33"/>
    </location>
</feature>
<dbReference type="Pfam" id="PF18986">
    <property type="entry name" value="DUF5719"/>
    <property type="match status" value="1"/>
</dbReference>
<sequence>MSPSGRTVARIGVGAVGIVAALGVGAAVGLVQLPELVEASPSVSVDPQPADQRRACTGGVLVGQGTDGESFSTTGGTRLHAAPENAASTPLDGFNVDGDDAGRVVLRSAAEVAMAGALSQSVDQDGMLGLVTSSCAPARAENWLVAGSGETGRSAVIVLSNPGETDASVDMSFFAESGELEAPGATGIIVPAGQTRAMPLSAFVSSVQLPVVQVVARGSQISASIQSTSTRGLDPAGVDISGATAAASTRQTIAGLVIPDNVGKTEGEEFDDIEPGVRIFAPHADSATVTVTVSKDGDGAQPPQELRVVDGVVAEAMLGALDAGEYSVVVESDVPVVAAVRTTVRDGDTSEYAWTTAASPLSDLTAIAVPAAVDARLHVFNPGETGTEVTLVDRRGDERVLTIAAGDQASLRVDAGADYQLIGSDVVASISAVSDDGIASSPVYPASSGAGSLTVYPH</sequence>
<accession>A0A1R4K1D2</accession>
<keyword evidence="3" id="KW-1185">Reference proteome</keyword>
<name>A0A1R4K1D2_9MICO</name>
<evidence type="ECO:0000313" key="3">
    <source>
        <dbReference type="Proteomes" id="UP000196778"/>
    </source>
</evidence>
<dbReference type="EMBL" id="FUKR01000058">
    <property type="protein sequence ID" value="SJN38059.1"/>
    <property type="molecule type" value="Genomic_DNA"/>
</dbReference>
<protein>
    <submittedName>
        <fullName evidence="2">Putative secreted protein</fullName>
    </submittedName>
</protein>
<gene>
    <name evidence="2" type="ORF">FM119_10785</name>
</gene>
<dbReference type="AlphaFoldDB" id="A0A1R4K1D2"/>
<keyword evidence="1" id="KW-1133">Transmembrane helix</keyword>
<dbReference type="InterPro" id="IPR043777">
    <property type="entry name" value="DUF5719"/>
</dbReference>
<reference evidence="3" key="1">
    <citation type="submission" date="2017-02" db="EMBL/GenBank/DDBJ databases">
        <authorList>
            <person name="Dridi B."/>
        </authorList>
    </citation>
    <scope>NUCLEOTIDE SEQUENCE [LARGE SCALE GENOMIC DNA]</scope>
    <source>
        <strain evidence="3">EB411</strain>
    </source>
</reference>
<keyword evidence="1" id="KW-0812">Transmembrane</keyword>
<dbReference type="OrthoDB" id="3264966at2"/>
<evidence type="ECO:0000256" key="1">
    <source>
        <dbReference type="SAM" id="Phobius"/>
    </source>
</evidence>
<proteinExistence type="predicted"/>
<keyword evidence="1" id="KW-0472">Membrane</keyword>
<dbReference type="Proteomes" id="UP000196778">
    <property type="component" value="Unassembled WGS sequence"/>
</dbReference>
<organism evidence="2 3">
    <name type="scientific">Mycetocola reblochoni REB411</name>
    <dbReference type="NCBI Taxonomy" id="1255698"/>
    <lineage>
        <taxon>Bacteria</taxon>
        <taxon>Bacillati</taxon>
        <taxon>Actinomycetota</taxon>
        <taxon>Actinomycetes</taxon>
        <taxon>Micrococcales</taxon>
        <taxon>Microbacteriaceae</taxon>
        <taxon>Mycetocola</taxon>
    </lineage>
</organism>
<evidence type="ECO:0000313" key="2">
    <source>
        <dbReference type="EMBL" id="SJN38059.1"/>
    </source>
</evidence>
<dbReference type="RefSeq" id="WP_087137997.1">
    <property type="nucleotide sequence ID" value="NZ_FUKR01000058.1"/>
</dbReference>